<organism evidence="2">
    <name type="scientific">Leptospira ellisii</name>
    <dbReference type="NCBI Taxonomy" id="2023197"/>
    <lineage>
        <taxon>Bacteria</taxon>
        <taxon>Pseudomonadati</taxon>
        <taxon>Spirochaetota</taxon>
        <taxon>Spirochaetia</taxon>
        <taxon>Leptospirales</taxon>
        <taxon>Leptospiraceae</taxon>
        <taxon>Leptospira</taxon>
    </lineage>
</organism>
<dbReference type="Proteomes" id="UP000232122">
    <property type="component" value="Unassembled WGS sequence"/>
</dbReference>
<dbReference type="RefSeq" id="WP_100747801.1">
    <property type="nucleotide sequence ID" value="NZ_NPEF02000005.1"/>
</dbReference>
<evidence type="ECO:0000313" key="1">
    <source>
        <dbReference type="EMBL" id="MDV6235118.1"/>
    </source>
</evidence>
<accession>A0A2N0BI27</accession>
<dbReference type="EMBL" id="NPEF02000005">
    <property type="protein sequence ID" value="MDV6235118.1"/>
    <property type="molecule type" value="Genomic_DNA"/>
</dbReference>
<protein>
    <recommendedName>
        <fullName evidence="4">PilZ domain-containing protein</fullName>
    </recommendedName>
</protein>
<evidence type="ECO:0000313" key="3">
    <source>
        <dbReference type="Proteomes" id="UP000232122"/>
    </source>
</evidence>
<gene>
    <name evidence="1" type="ORF">CH379_005695</name>
    <name evidence="2" type="ORF">CH379_12855</name>
</gene>
<name>A0A2N0B7K3_9LEPT</name>
<dbReference type="OrthoDB" id="339542at2"/>
<keyword evidence="3" id="KW-1185">Reference proteome</keyword>
<reference evidence="1 3" key="2">
    <citation type="journal article" date="2018" name="Microb. Genom.">
        <title>Deciphering the unexplored Leptospira diversity from soils uncovers genomic evolution to virulence.</title>
        <authorList>
            <person name="Thibeaux R."/>
            <person name="Iraola G."/>
            <person name="Ferres I."/>
            <person name="Bierque E."/>
            <person name="Girault D."/>
            <person name="Soupe-Gilbert M.E."/>
            <person name="Picardeau M."/>
            <person name="Goarant C."/>
        </authorList>
    </citation>
    <scope>NUCLEOTIDE SEQUENCE [LARGE SCALE GENOMIC DNA]</scope>
    <source>
        <strain evidence="1 3">ATI7-C-A5</strain>
    </source>
</reference>
<dbReference type="EMBL" id="NPEF01000130">
    <property type="protein sequence ID" value="PJZ92496.1"/>
    <property type="molecule type" value="Genomic_DNA"/>
</dbReference>
<reference evidence="2" key="1">
    <citation type="submission" date="2017-07" db="EMBL/GenBank/DDBJ databases">
        <title>Leptospira spp. isolated from tropical soils.</title>
        <authorList>
            <person name="Thibeaux R."/>
            <person name="Iraola G."/>
            <person name="Ferres I."/>
            <person name="Bierque E."/>
            <person name="Girault D."/>
            <person name="Soupe-Gilbert M.-E."/>
            <person name="Picardeau M."/>
            <person name="Goarant C."/>
        </authorList>
    </citation>
    <scope>NUCLEOTIDE SEQUENCE [LARGE SCALE GENOMIC DNA]</scope>
    <source>
        <strain evidence="2">ATI7-C-A5</strain>
    </source>
</reference>
<dbReference type="AlphaFoldDB" id="A0A2N0B7K3"/>
<sequence length="106" mass="11862">MEGIPLTPSKILKGLELRIDGLEDFFEILKIKEDGITLTSPRELNFLNGSPISGQIGSPNLNLQFRFQGSVQRQVCRPDDRGYILGIQFHQTVRIPDLLIALELAS</sequence>
<accession>A0A2N0B7K3</accession>
<proteinExistence type="predicted"/>
<evidence type="ECO:0000313" key="2">
    <source>
        <dbReference type="EMBL" id="PJZ92496.1"/>
    </source>
</evidence>
<reference evidence="1" key="3">
    <citation type="submission" date="2023-10" db="EMBL/GenBank/DDBJ databases">
        <authorList>
            <person name="Picardeau M."/>
            <person name="Thibeaux R."/>
        </authorList>
    </citation>
    <scope>NUCLEOTIDE SEQUENCE</scope>
    <source>
        <strain evidence="1">ATI7-C-A5</strain>
    </source>
</reference>
<evidence type="ECO:0008006" key="4">
    <source>
        <dbReference type="Google" id="ProtNLM"/>
    </source>
</evidence>
<comment type="caution">
    <text evidence="2">The sequence shown here is derived from an EMBL/GenBank/DDBJ whole genome shotgun (WGS) entry which is preliminary data.</text>
</comment>